<accession>A0A918H5J6</accession>
<evidence type="ECO:0000313" key="2">
    <source>
        <dbReference type="Proteomes" id="UP000619486"/>
    </source>
</evidence>
<name>A0A918H5J6_9ACTN</name>
<proteinExistence type="predicted"/>
<gene>
    <name evidence="1" type="ORF">GCM10014713_37880</name>
</gene>
<dbReference type="AlphaFoldDB" id="A0A918H5J6"/>
<evidence type="ECO:0000313" key="1">
    <source>
        <dbReference type="EMBL" id="GGT40522.1"/>
    </source>
</evidence>
<comment type="caution">
    <text evidence="1">The sequence shown here is derived from an EMBL/GenBank/DDBJ whole genome shotgun (WGS) entry which is preliminary data.</text>
</comment>
<organism evidence="1 2">
    <name type="scientific">Streptomyces purpureus</name>
    <dbReference type="NCBI Taxonomy" id="1951"/>
    <lineage>
        <taxon>Bacteria</taxon>
        <taxon>Bacillati</taxon>
        <taxon>Actinomycetota</taxon>
        <taxon>Actinomycetes</taxon>
        <taxon>Kitasatosporales</taxon>
        <taxon>Streptomycetaceae</taxon>
        <taxon>Streptomyces</taxon>
    </lineage>
</organism>
<reference evidence="1" key="2">
    <citation type="submission" date="2020-09" db="EMBL/GenBank/DDBJ databases">
        <authorList>
            <person name="Sun Q."/>
            <person name="Ohkuma M."/>
        </authorList>
    </citation>
    <scope>NUCLEOTIDE SEQUENCE</scope>
    <source>
        <strain evidence="1">JCM 3172</strain>
    </source>
</reference>
<dbReference type="EMBL" id="BMQQ01000013">
    <property type="protein sequence ID" value="GGT40522.1"/>
    <property type="molecule type" value="Genomic_DNA"/>
</dbReference>
<protein>
    <submittedName>
        <fullName evidence="1">Uncharacterized protein</fullName>
    </submittedName>
</protein>
<dbReference type="Proteomes" id="UP000619486">
    <property type="component" value="Unassembled WGS sequence"/>
</dbReference>
<reference evidence="1" key="1">
    <citation type="journal article" date="2014" name="Int. J. Syst. Evol. Microbiol.">
        <title>Complete genome sequence of Corynebacterium casei LMG S-19264T (=DSM 44701T), isolated from a smear-ripened cheese.</title>
        <authorList>
            <consortium name="US DOE Joint Genome Institute (JGI-PGF)"/>
            <person name="Walter F."/>
            <person name="Albersmeier A."/>
            <person name="Kalinowski J."/>
            <person name="Ruckert C."/>
        </authorList>
    </citation>
    <scope>NUCLEOTIDE SEQUENCE</scope>
    <source>
        <strain evidence="1">JCM 3172</strain>
    </source>
</reference>
<sequence length="101" mass="10939">MWARRRAWSSLSKGFLAYLKMAVEPSGKVTRSTPDMDHTRTSSRTAVVLPVEVSRLSRSSALGFVVTGGLLGMVASGAGERRRPAPEPDRVGYAAGFTRWA</sequence>
<keyword evidence="2" id="KW-1185">Reference proteome</keyword>